<dbReference type="FunFam" id="3.30.1360.60:FF:000001">
    <property type="entry name" value="PTS system glucose-specific IIBC component PtsG"/>
    <property type="match status" value="1"/>
</dbReference>
<dbReference type="InterPro" id="IPR003352">
    <property type="entry name" value="PTS_EIIC"/>
</dbReference>
<dbReference type="eggNOG" id="COG2190">
    <property type="taxonomic scope" value="Bacteria"/>
</dbReference>
<keyword evidence="8" id="KW-0418">Kinase</keyword>
<keyword evidence="2" id="KW-0813">Transport</keyword>
<name>D1ALQ5_SEBTE</name>
<organism evidence="16 17">
    <name type="scientific">Sebaldella termitidis (strain ATCC 33386 / NCTC 11300)</name>
    <dbReference type="NCBI Taxonomy" id="526218"/>
    <lineage>
        <taxon>Bacteria</taxon>
        <taxon>Fusobacteriati</taxon>
        <taxon>Fusobacteriota</taxon>
        <taxon>Fusobacteriia</taxon>
        <taxon>Fusobacteriales</taxon>
        <taxon>Leptotrichiaceae</taxon>
        <taxon>Sebaldella</taxon>
    </lineage>
</organism>
<accession>D1ALQ5</accession>
<dbReference type="Pfam" id="PF00367">
    <property type="entry name" value="PTS_EIIB"/>
    <property type="match status" value="1"/>
</dbReference>
<comment type="subcellular location">
    <subcellularLocation>
        <location evidence="1">Cell membrane</location>
        <topology evidence="1">Multi-pass membrane protein</topology>
    </subcellularLocation>
</comment>
<keyword evidence="5" id="KW-0808">Transferase</keyword>
<dbReference type="InterPro" id="IPR036878">
    <property type="entry name" value="Glu_permease_IIB"/>
</dbReference>
<dbReference type="InterPro" id="IPR050558">
    <property type="entry name" value="PTS_Sugar-Specific_Components"/>
</dbReference>
<dbReference type="InterPro" id="IPR011297">
    <property type="entry name" value="PTS_IIABC_b_glu"/>
</dbReference>
<evidence type="ECO:0000259" key="15">
    <source>
        <dbReference type="PROSITE" id="PS51103"/>
    </source>
</evidence>
<evidence type="ECO:0000256" key="4">
    <source>
        <dbReference type="ARBA" id="ARBA00022597"/>
    </source>
</evidence>
<evidence type="ECO:0000256" key="2">
    <source>
        <dbReference type="ARBA" id="ARBA00022448"/>
    </source>
</evidence>
<proteinExistence type="predicted"/>
<dbReference type="AlphaFoldDB" id="D1ALQ5"/>
<dbReference type="RefSeq" id="WP_012861992.1">
    <property type="nucleotide sequence ID" value="NC_013517.1"/>
</dbReference>
<protein>
    <submittedName>
        <fullName evidence="16">PTS system, beta-glucoside-specific IIABC subunit</fullName>
    </submittedName>
</protein>
<evidence type="ECO:0000313" key="16">
    <source>
        <dbReference type="EMBL" id="ACZ09398.1"/>
    </source>
</evidence>
<dbReference type="Gene3D" id="3.30.1360.60">
    <property type="entry name" value="Glucose permease domain IIB"/>
    <property type="match status" value="1"/>
</dbReference>
<dbReference type="CDD" id="cd00212">
    <property type="entry name" value="PTS_IIB_glc"/>
    <property type="match status" value="1"/>
</dbReference>
<dbReference type="PROSITE" id="PS51103">
    <property type="entry name" value="PTS_EIIC_TYPE_1"/>
    <property type="match status" value="1"/>
</dbReference>
<keyword evidence="10 12" id="KW-0472">Membrane</keyword>
<dbReference type="GO" id="GO:0015771">
    <property type="term" value="P:trehalose transport"/>
    <property type="evidence" value="ECO:0007669"/>
    <property type="project" value="TreeGrafter"/>
</dbReference>
<dbReference type="PROSITE" id="PS01035">
    <property type="entry name" value="PTS_EIIB_TYPE_1_CYS"/>
    <property type="match status" value="1"/>
</dbReference>
<dbReference type="InterPro" id="IPR013013">
    <property type="entry name" value="PTS_EIIC_1"/>
</dbReference>
<dbReference type="PROSITE" id="PS51098">
    <property type="entry name" value="PTS_EIIB_TYPE_1"/>
    <property type="match status" value="1"/>
</dbReference>
<gene>
    <name evidence="16" type="ordered locus">Sterm_2548</name>
</gene>
<feature type="transmembrane region" description="Helical" evidence="12">
    <location>
        <begin position="441"/>
        <end position="463"/>
    </location>
</feature>
<feature type="transmembrane region" description="Helical" evidence="12">
    <location>
        <begin position="249"/>
        <end position="271"/>
    </location>
</feature>
<dbReference type="InterPro" id="IPR011055">
    <property type="entry name" value="Dup_hybrid_motif"/>
</dbReference>
<feature type="transmembrane region" description="Helical" evidence="12">
    <location>
        <begin position="291"/>
        <end position="313"/>
    </location>
</feature>
<evidence type="ECO:0000256" key="9">
    <source>
        <dbReference type="ARBA" id="ARBA00022989"/>
    </source>
</evidence>
<keyword evidence="4" id="KW-0762">Sugar transport</keyword>
<dbReference type="Proteomes" id="UP000000845">
    <property type="component" value="Chromosome"/>
</dbReference>
<keyword evidence="17" id="KW-1185">Reference proteome</keyword>
<dbReference type="GO" id="GO:0090589">
    <property type="term" value="F:protein-phosphocysteine-trehalose phosphotransferase system transporter activity"/>
    <property type="evidence" value="ECO:0007669"/>
    <property type="project" value="TreeGrafter"/>
</dbReference>
<evidence type="ECO:0000256" key="11">
    <source>
        <dbReference type="PROSITE-ProRule" id="PRU00421"/>
    </source>
</evidence>
<keyword evidence="6" id="KW-0598">Phosphotransferase system</keyword>
<dbReference type="SUPFAM" id="SSF51261">
    <property type="entry name" value="Duplicated hybrid motif"/>
    <property type="match status" value="1"/>
</dbReference>
<feature type="transmembrane region" description="Helical" evidence="12">
    <location>
        <begin position="334"/>
        <end position="353"/>
    </location>
</feature>
<feature type="transmembrane region" description="Helical" evidence="12">
    <location>
        <begin position="99"/>
        <end position="123"/>
    </location>
</feature>
<dbReference type="PROSITE" id="PS51093">
    <property type="entry name" value="PTS_EIIA_TYPE_1"/>
    <property type="match status" value="1"/>
</dbReference>
<evidence type="ECO:0000256" key="3">
    <source>
        <dbReference type="ARBA" id="ARBA00022475"/>
    </source>
</evidence>
<reference evidence="16 17" key="2">
    <citation type="journal article" date="2010" name="Stand. Genomic Sci.">
        <title>Complete genome sequence of Sebaldella termitidis type strain (NCTC 11300).</title>
        <authorList>
            <person name="Harmon-Smith M."/>
            <person name="Celia L."/>
            <person name="Chertkov O."/>
            <person name="Lapidus A."/>
            <person name="Copeland A."/>
            <person name="Glavina Del Rio T."/>
            <person name="Nolan M."/>
            <person name="Lucas S."/>
            <person name="Tice H."/>
            <person name="Cheng J.F."/>
            <person name="Han C."/>
            <person name="Detter J.C."/>
            <person name="Bruce D."/>
            <person name="Goodwin L."/>
            <person name="Pitluck S."/>
            <person name="Pati A."/>
            <person name="Liolios K."/>
            <person name="Ivanova N."/>
            <person name="Mavromatis K."/>
            <person name="Mikhailova N."/>
            <person name="Chen A."/>
            <person name="Palaniappan K."/>
            <person name="Land M."/>
            <person name="Hauser L."/>
            <person name="Chang Y.J."/>
            <person name="Jeffries C.D."/>
            <person name="Brettin T."/>
            <person name="Goker M."/>
            <person name="Beck B."/>
            <person name="Bristow J."/>
            <person name="Eisen J.A."/>
            <person name="Markowitz V."/>
            <person name="Hugenholtz P."/>
            <person name="Kyrpides N.C."/>
            <person name="Klenk H.P."/>
            <person name="Chen F."/>
        </authorList>
    </citation>
    <scope>NUCLEOTIDE SEQUENCE [LARGE SCALE GENOMIC DNA]</scope>
    <source>
        <strain evidence="17">ATCC 33386 / NCTC 11300</strain>
    </source>
</reference>
<sequence>MNYAELSEKIIKGVGGKENIASLVHCATRLRFKLKDDSKADKKKIENFDGVVTVVQSGGQFQIVIGNNVAKVYNEIMGKIQLNTEDSQSEKEGNILNRLISIITSIFTPFLGAMAGAGILKGLLALATYNNILLSPDSGTYRILYAAGDSIFYFLPVLLAATAAVKFKTNKYVSMGIALALLYPDMSGLLASSTGETLLGIPVAAEFLGIPVVSASYASSVIPILLAIWLQGYLERFLEKFMPLSIKNIIIPLIVLIIMVPGTFILVGPVGGYMGEILSKLYLNAYNLSPMIAGLIVGAFWQVFVIFGVHWAFIPIMINNLATPPAGLGYDTMLPMLLAPVLGQAGAALGVFLKTKDKGMKSLAGSSILSAIFGITEPTVYGVTLKLKKPFIYACIGGGIGGAIVGFAEVKGFVMSLASVLSIVTYIKPGTITDPAITSNVGAGAAGAFIAMIIAFLLTYILGFDDIDKTEENNQSDEREEVKDSFKDSINKETIYSPLKGRVKKLSETEDTVFASGALGKGVVIIPETGELRAPADGVITSIFTTKHAIGITTVNGAEVLIHLGIDTVQLGGKYFEAVAKENDKVKKGDLLIKFDMEKIIDEGFSMDTPVVISNSEEYMDVLAADKDEIDMEEQLLTLIK</sequence>
<keyword evidence="3" id="KW-1003">Cell membrane</keyword>
<dbReference type="Pfam" id="PF02378">
    <property type="entry name" value="PTS_EIIC"/>
    <property type="match status" value="1"/>
</dbReference>
<dbReference type="Pfam" id="PF00358">
    <property type="entry name" value="PTS_EIIA_1"/>
    <property type="match status" value="1"/>
</dbReference>
<dbReference type="GO" id="GO:0005886">
    <property type="term" value="C:plasma membrane"/>
    <property type="evidence" value="ECO:0007669"/>
    <property type="project" value="UniProtKB-SubCell"/>
</dbReference>
<dbReference type="PANTHER" id="PTHR30175">
    <property type="entry name" value="PHOSPHOTRANSFERASE SYSTEM TRANSPORT PROTEIN"/>
    <property type="match status" value="1"/>
</dbReference>
<dbReference type="InterPro" id="IPR018113">
    <property type="entry name" value="PTrfase_EIIB_Cys"/>
</dbReference>
<dbReference type="NCBIfam" id="TIGR00830">
    <property type="entry name" value="PTBA"/>
    <property type="match status" value="1"/>
</dbReference>
<dbReference type="STRING" id="526218.Sterm_2548"/>
<feature type="domain" description="PTS EIIC type-1" evidence="15">
    <location>
        <begin position="101"/>
        <end position="474"/>
    </location>
</feature>
<evidence type="ECO:0000259" key="13">
    <source>
        <dbReference type="PROSITE" id="PS51093"/>
    </source>
</evidence>
<reference evidence="17" key="1">
    <citation type="submission" date="2009-09" db="EMBL/GenBank/DDBJ databases">
        <title>The complete chromosome of Sebaldella termitidis ATCC 33386.</title>
        <authorList>
            <consortium name="US DOE Joint Genome Institute (JGI-PGF)"/>
            <person name="Lucas S."/>
            <person name="Copeland A."/>
            <person name="Lapidus A."/>
            <person name="Glavina del Rio T."/>
            <person name="Dalin E."/>
            <person name="Tice H."/>
            <person name="Bruce D."/>
            <person name="Goodwin L."/>
            <person name="Pitluck S."/>
            <person name="Kyrpides N."/>
            <person name="Mavromatis K."/>
            <person name="Ivanova N."/>
            <person name="Mikhailova N."/>
            <person name="Sims D."/>
            <person name="Meincke L."/>
            <person name="Brettin T."/>
            <person name="Detter J.C."/>
            <person name="Han C."/>
            <person name="Larimer F."/>
            <person name="Land M."/>
            <person name="Hauser L."/>
            <person name="Markowitz V."/>
            <person name="Cheng J.F."/>
            <person name="Hugenholtz P."/>
            <person name="Woyke T."/>
            <person name="Wu D."/>
            <person name="Eisen J.A."/>
        </authorList>
    </citation>
    <scope>NUCLEOTIDE SEQUENCE [LARGE SCALE GENOMIC DNA]</scope>
    <source>
        <strain evidence="17">ATCC 33386 / NCTC 11300</strain>
    </source>
</reference>
<dbReference type="GO" id="GO:0008982">
    <property type="term" value="F:protein-N(PI)-phosphohistidine-sugar phosphotransferase activity"/>
    <property type="evidence" value="ECO:0007669"/>
    <property type="project" value="InterPro"/>
</dbReference>
<feature type="transmembrane region" description="Helical" evidence="12">
    <location>
        <begin position="172"/>
        <end position="191"/>
    </location>
</feature>
<dbReference type="eggNOG" id="COG1263">
    <property type="taxonomic scope" value="Bacteria"/>
</dbReference>
<evidence type="ECO:0000256" key="6">
    <source>
        <dbReference type="ARBA" id="ARBA00022683"/>
    </source>
</evidence>
<evidence type="ECO:0000256" key="8">
    <source>
        <dbReference type="ARBA" id="ARBA00022777"/>
    </source>
</evidence>
<dbReference type="InterPro" id="IPR001127">
    <property type="entry name" value="PTS_EIIA_1_perm"/>
</dbReference>
<feature type="transmembrane region" description="Helical" evidence="12">
    <location>
        <begin position="203"/>
        <end position="228"/>
    </location>
</feature>
<feature type="active site" description="Phosphocysteine intermediate; for EIIB activity" evidence="11">
    <location>
        <position position="26"/>
    </location>
</feature>
<evidence type="ECO:0000256" key="7">
    <source>
        <dbReference type="ARBA" id="ARBA00022692"/>
    </source>
</evidence>
<evidence type="ECO:0000313" key="17">
    <source>
        <dbReference type="Proteomes" id="UP000000845"/>
    </source>
</evidence>
<dbReference type="EMBL" id="CP001739">
    <property type="protein sequence ID" value="ACZ09398.1"/>
    <property type="molecule type" value="Genomic_DNA"/>
</dbReference>
<evidence type="ECO:0000256" key="5">
    <source>
        <dbReference type="ARBA" id="ARBA00022679"/>
    </source>
</evidence>
<dbReference type="FunFam" id="2.70.70.10:FF:000001">
    <property type="entry name" value="PTS system glucose-specific IIA component"/>
    <property type="match status" value="1"/>
</dbReference>
<dbReference type="KEGG" id="str:Sterm_2548"/>
<feature type="transmembrane region" description="Helical" evidence="12">
    <location>
        <begin position="365"/>
        <end position="383"/>
    </location>
</feature>
<feature type="transmembrane region" description="Helical" evidence="12">
    <location>
        <begin position="143"/>
        <end position="165"/>
    </location>
</feature>
<dbReference type="PROSITE" id="PS00371">
    <property type="entry name" value="PTS_EIIA_TYPE_1_HIS"/>
    <property type="match status" value="1"/>
</dbReference>
<evidence type="ECO:0000256" key="1">
    <source>
        <dbReference type="ARBA" id="ARBA00004651"/>
    </source>
</evidence>
<evidence type="ECO:0000259" key="14">
    <source>
        <dbReference type="PROSITE" id="PS51098"/>
    </source>
</evidence>
<dbReference type="GO" id="GO:0009401">
    <property type="term" value="P:phosphoenolpyruvate-dependent sugar phosphotransferase system"/>
    <property type="evidence" value="ECO:0007669"/>
    <property type="project" value="UniProtKB-KW"/>
</dbReference>
<dbReference type="GO" id="GO:0016301">
    <property type="term" value="F:kinase activity"/>
    <property type="evidence" value="ECO:0007669"/>
    <property type="project" value="UniProtKB-KW"/>
</dbReference>
<evidence type="ECO:0000256" key="10">
    <source>
        <dbReference type="ARBA" id="ARBA00023136"/>
    </source>
</evidence>
<keyword evidence="9 12" id="KW-1133">Transmembrane helix</keyword>
<feature type="domain" description="PTS EIIB type-1" evidence="14">
    <location>
        <begin position="4"/>
        <end position="86"/>
    </location>
</feature>
<dbReference type="eggNOG" id="COG1264">
    <property type="taxonomic scope" value="Bacteria"/>
</dbReference>
<feature type="transmembrane region" description="Helical" evidence="12">
    <location>
        <begin position="413"/>
        <end position="429"/>
    </location>
</feature>
<evidence type="ECO:0000256" key="12">
    <source>
        <dbReference type="SAM" id="Phobius"/>
    </source>
</evidence>
<dbReference type="Gene3D" id="2.70.70.10">
    <property type="entry name" value="Glucose Permease (Domain IIA)"/>
    <property type="match status" value="1"/>
</dbReference>
<feature type="domain" description="PTS EIIA type-1" evidence="13">
    <location>
        <begin position="511"/>
        <end position="615"/>
    </location>
</feature>
<dbReference type="InterPro" id="IPR001996">
    <property type="entry name" value="PTS_IIB_1"/>
</dbReference>
<keyword evidence="7 12" id="KW-0812">Transmembrane</keyword>
<dbReference type="NCBIfam" id="TIGR01995">
    <property type="entry name" value="PTS-II-ABC-beta"/>
    <property type="match status" value="1"/>
</dbReference>
<dbReference type="PANTHER" id="PTHR30175:SF1">
    <property type="entry name" value="PTS SYSTEM ARBUTIN-, CELLOBIOSE-, AND SALICIN-SPECIFIC EIIBC COMPONENT-RELATED"/>
    <property type="match status" value="1"/>
</dbReference>
<dbReference type="SUPFAM" id="SSF55604">
    <property type="entry name" value="Glucose permease domain IIB"/>
    <property type="match status" value="1"/>
</dbReference>
<dbReference type="HOGENOM" id="CLU_012312_2_1_0"/>